<dbReference type="InterPro" id="IPR001647">
    <property type="entry name" value="HTH_TetR"/>
</dbReference>
<comment type="caution">
    <text evidence="7">The sequence shown here is derived from an EMBL/GenBank/DDBJ whole genome shotgun (WGS) entry which is preliminary data.</text>
</comment>
<dbReference type="Pfam" id="PF00440">
    <property type="entry name" value="TetR_N"/>
    <property type="match status" value="1"/>
</dbReference>
<sequence>MVAESSEARRPRRGYESPVRRERAQRTREHVIATAATLFAEHGYAATSMRRIATEAGVGLETVTQTGRKADLLLAAFRSQLADSPDAIDLTELIGMPTPGDLETTLQAAVAALAERLRDSLGIWRAFTVAAATDDTIAAVRSELAAARRRDIASWLATYEDAGMLAPRDETARGRLADALGLLVSHDAYDQLVGVCGWPHTDFVTWTAAAIANQLRGTHP</sequence>
<feature type="region of interest" description="Disordered" evidence="5">
    <location>
        <begin position="1"/>
        <end position="27"/>
    </location>
</feature>
<name>A0A660CJT5_9PSEU</name>
<evidence type="ECO:0000256" key="5">
    <source>
        <dbReference type="SAM" id="MobiDB-lite"/>
    </source>
</evidence>
<protein>
    <submittedName>
        <fullName evidence="7">TetR family transcriptional regulator</fullName>
    </submittedName>
</protein>
<keyword evidence="8" id="KW-1185">Reference proteome</keyword>
<keyword evidence="1" id="KW-0805">Transcription regulation</keyword>
<evidence type="ECO:0000313" key="7">
    <source>
        <dbReference type="EMBL" id="TWH21421.1"/>
    </source>
</evidence>
<keyword evidence="2 4" id="KW-0238">DNA-binding</keyword>
<feature type="domain" description="HTH tetR-type" evidence="6">
    <location>
        <begin position="25"/>
        <end position="85"/>
    </location>
</feature>
<dbReference type="EMBL" id="VLJV01000001">
    <property type="protein sequence ID" value="TWH21421.1"/>
    <property type="molecule type" value="Genomic_DNA"/>
</dbReference>
<feature type="DNA-binding region" description="H-T-H motif" evidence="4">
    <location>
        <begin position="48"/>
        <end position="67"/>
    </location>
</feature>
<evidence type="ECO:0000313" key="8">
    <source>
        <dbReference type="Proteomes" id="UP000317303"/>
    </source>
</evidence>
<gene>
    <name evidence="7" type="ORF">JD82_03285</name>
</gene>
<dbReference type="GO" id="GO:0003700">
    <property type="term" value="F:DNA-binding transcription factor activity"/>
    <property type="evidence" value="ECO:0007669"/>
    <property type="project" value="TreeGrafter"/>
</dbReference>
<reference evidence="7 8" key="1">
    <citation type="submission" date="2019-07" db="EMBL/GenBank/DDBJ databases">
        <title>R&amp;d 2014.</title>
        <authorList>
            <person name="Klenk H.-P."/>
        </authorList>
    </citation>
    <scope>NUCLEOTIDE SEQUENCE [LARGE SCALE GENOMIC DNA]</scope>
    <source>
        <strain evidence="7 8">DSM 43194</strain>
    </source>
</reference>
<dbReference type="SUPFAM" id="SSF46689">
    <property type="entry name" value="Homeodomain-like"/>
    <property type="match status" value="1"/>
</dbReference>
<evidence type="ECO:0000256" key="4">
    <source>
        <dbReference type="PROSITE-ProRule" id="PRU00335"/>
    </source>
</evidence>
<dbReference type="InterPro" id="IPR050109">
    <property type="entry name" value="HTH-type_TetR-like_transc_reg"/>
</dbReference>
<evidence type="ECO:0000256" key="3">
    <source>
        <dbReference type="ARBA" id="ARBA00023163"/>
    </source>
</evidence>
<accession>A0A660CJT5</accession>
<dbReference type="PANTHER" id="PTHR30055">
    <property type="entry name" value="HTH-TYPE TRANSCRIPTIONAL REGULATOR RUTR"/>
    <property type="match status" value="1"/>
</dbReference>
<dbReference type="Gene3D" id="1.10.10.60">
    <property type="entry name" value="Homeodomain-like"/>
    <property type="match status" value="1"/>
</dbReference>
<organism evidence="7 8">
    <name type="scientific">Prauserella rugosa</name>
    <dbReference type="NCBI Taxonomy" id="43354"/>
    <lineage>
        <taxon>Bacteria</taxon>
        <taxon>Bacillati</taxon>
        <taxon>Actinomycetota</taxon>
        <taxon>Actinomycetes</taxon>
        <taxon>Pseudonocardiales</taxon>
        <taxon>Pseudonocardiaceae</taxon>
        <taxon>Prauserella</taxon>
    </lineage>
</organism>
<keyword evidence="3" id="KW-0804">Transcription</keyword>
<dbReference type="PROSITE" id="PS50977">
    <property type="entry name" value="HTH_TETR_2"/>
    <property type="match status" value="1"/>
</dbReference>
<dbReference type="AlphaFoldDB" id="A0A660CJT5"/>
<dbReference type="GO" id="GO:0000976">
    <property type="term" value="F:transcription cis-regulatory region binding"/>
    <property type="evidence" value="ECO:0007669"/>
    <property type="project" value="TreeGrafter"/>
</dbReference>
<dbReference type="InterPro" id="IPR009057">
    <property type="entry name" value="Homeodomain-like_sf"/>
</dbReference>
<dbReference type="RefSeq" id="WP_030533575.1">
    <property type="nucleotide sequence ID" value="NZ_JOIJ01000016.1"/>
</dbReference>
<proteinExistence type="predicted"/>
<dbReference type="Gene3D" id="1.10.357.10">
    <property type="entry name" value="Tetracycline Repressor, domain 2"/>
    <property type="match status" value="1"/>
</dbReference>
<evidence type="ECO:0000256" key="1">
    <source>
        <dbReference type="ARBA" id="ARBA00023015"/>
    </source>
</evidence>
<evidence type="ECO:0000256" key="2">
    <source>
        <dbReference type="ARBA" id="ARBA00023125"/>
    </source>
</evidence>
<dbReference type="OrthoDB" id="3825402at2"/>
<dbReference type="PANTHER" id="PTHR30055:SF234">
    <property type="entry name" value="HTH-TYPE TRANSCRIPTIONAL REGULATOR BETI"/>
    <property type="match status" value="1"/>
</dbReference>
<dbReference type="Proteomes" id="UP000317303">
    <property type="component" value="Unassembled WGS sequence"/>
</dbReference>
<evidence type="ECO:0000259" key="6">
    <source>
        <dbReference type="PROSITE" id="PS50977"/>
    </source>
</evidence>